<accession>A0ACB9L5U5</accession>
<sequence length="302" mass="32825">MSAGNFSRQGDHGHGPWRSSDAGGGITAAVEGGGGGSIMLFGVRVSTEGHAGFRKSASMNSLSQYENVSGTTTPDNPGLVETGYDSDDVIHQSGGGRERKRGTPWTEEEHRLFLVGLQKVGKGDWRGISRNFVRTRTPTQVASHAQKYFLRQSNQNRRRRRSSLFDITTETQQLVGHMDGSQSPKGITMSPPPQPNLGYNPEKFPIQLCSLSLTTSEKGEALSHWHEKMMRLGIPAAPALPLPSSKMAALDLNSTNSTEDNTSHDPLPLSLELPMQEEKQKPAKQSRSFQAMSNGDNIITVA</sequence>
<dbReference type="EMBL" id="CM042891">
    <property type="protein sequence ID" value="KAI4304929.1"/>
    <property type="molecule type" value="Genomic_DNA"/>
</dbReference>
<evidence type="ECO:0000313" key="1">
    <source>
        <dbReference type="EMBL" id="KAI4304929.1"/>
    </source>
</evidence>
<protein>
    <submittedName>
        <fullName evidence="1">Uncharacterized protein</fullName>
    </submittedName>
</protein>
<comment type="caution">
    <text evidence="1">The sequence shown here is derived from an EMBL/GenBank/DDBJ whole genome shotgun (WGS) entry which is preliminary data.</text>
</comment>
<gene>
    <name evidence="1" type="ORF">MLD38_040386</name>
</gene>
<proteinExistence type="predicted"/>
<evidence type="ECO:0000313" key="2">
    <source>
        <dbReference type="Proteomes" id="UP001057402"/>
    </source>
</evidence>
<reference evidence="2" key="1">
    <citation type="journal article" date="2023" name="Front. Plant Sci.">
        <title>Chromosomal-level genome assembly of Melastoma candidum provides insights into trichome evolution.</title>
        <authorList>
            <person name="Zhong Y."/>
            <person name="Wu W."/>
            <person name="Sun C."/>
            <person name="Zou P."/>
            <person name="Liu Y."/>
            <person name="Dai S."/>
            <person name="Zhou R."/>
        </authorList>
    </citation>
    <scope>NUCLEOTIDE SEQUENCE [LARGE SCALE GENOMIC DNA]</scope>
</reference>
<organism evidence="1 2">
    <name type="scientific">Melastoma candidum</name>
    <dbReference type="NCBI Taxonomy" id="119954"/>
    <lineage>
        <taxon>Eukaryota</taxon>
        <taxon>Viridiplantae</taxon>
        <taxon>Streptophyta</taxon>
        <taxon>Embryophyta</taxon>
        <taxon>Tracheophyta</taxon>
        <taxon>Spermatophyta</taxon>
        <taxon>Magnoliopsida</taxon>
        <taxon>eudicotyledons</taxon>
        <taxon>Gunneridae</taxon>
        <taxon>Pentapetalae</taxon>
        <taxon>rosids</taxon>
        <taxon>malvids</taxon>
        <taxon>Myrtales</taxon>
        <taxon>Melastomataceae</taxon>
        <taxon>Melastomatoideae</taxon>
        <taxon>Melastomateae</taxon>
        <taxon>Melastoma</taxon>
    </lineage>
</organism>
<keyword evidence="2" id="KW-1185">Reference proteome</keyword>
<dbReference type="Proteomes" id="UP001057402">
    <property type="component" value="Chromosome 12"/>
</dbReference>
<name>A0ACB9L5U5_9MYRT</name>